<keyword evidence="3" id="KW-1185">Reference proteome</keyword>
<sequence>MSSIQTNDMKTIESTEPDYTSNSYPSTSSLGRTMSFGSERTINSDDTFHNVPSLRTDTLSSLSGRNRGALSSNVVVDEDGGEDILKVAKRKENLNEKSDPSNDEERPSKRQKLDVEENKIEITVGQLQEMEIKGTVLRPIYSEKLSELRRINLEKMFDLQNASLPTIIVSKTDTNMSQGTVLEGSHRLSTVQDLDCKSTGYSNFRIPVHMFEVEDGLPKDDIPLMITKKLDLIIAEPSGETIKHVMGRWADDQITTTILNSSAYNGQGQNRACLLCGGRLLKPESGESAPNSSWKLSNLVTKWLPGDKEQSTPSLVILQ</sequence>
<evidence type="ECO:0000313" key="2">
    <source>
        <dbReference type="EMBL" id="EFP10953.1"/>
    </source>
</evidence>
<evidence type="ECO:0000313" key="3">
    <source>
        <dbReference type="Proteomes" id="UP000008281"/>
    </source>
</evidence>
<reference evidence="2" key="1">
    <citation type="submission" date="2007-07" db="EMBL/GenBank/DDBJ databases">
        <title>PCAP assembly of the Caenorhabditis remanei genome.</title>
        <authorList>
            <consortium name="The Caenorhabditis remanei Sequencing Consortium"/>
            <person name="Wilson R.K."/>
        </authorList>
    </citation>
    <scope>NUCLEOTIDE SEQUENCE [LARGE SCALE GENOMIC DNA]</scope>
    <source>
        <strain evidence="2">PB4641</strain>
    </source>
</reference>
<gene>
    <name evidence="2" type="ORF">CRE_31014</name>
</gene>
<evidence type="ECO:0000256" key="1">
    <source>
        <dbReference type="SAM" id="MobiDB-lite"/>
    </source>
</evidence>
<protein>
    <submittedName>
        <fullName evidence="2">Uncharacterized protein</fullName>
    </submittedName>
</protein>
<organism evidence="3">
    <name type="scientific">Caenorhabditis remanei</name>
    <name type="common">Caenorhabditis vulgaris</name>
    <dbReference type="NCBI Taxonomy" id="31234"/>
    <lineage>
        <taxon>Eukaryota</taxon>
        <taxon>Metazoa</taxon>
        <taxon>Ecdysozoa</taxon>
        <taxon>Nematoda</taxon>
        <taxon>Chromadorea</taxon>
        <taxon>Rhabditida</taxon>
        <taxon>Rhabditina</taxon>
        <taxon>Rhabditomorpha</taxon>
        <taxon>Rhabditoidea</taxon>
        <taxon>Rhabditidae</taxon>
        <taxon>Peloderinae</taxon>
        <taxon>Caenorhabditis</taxon>
    </lineage>
</organism>
<dbReference type="InParanoid" id="E3LU46"/>
<proteinExistence type="predicted"/>
<dbReference type="HOGENOM" id="CLU_872219_0_0_1"/>
<name>E3LU46_CAERE</name>
<feature type="region of interest" description="Disordered" evidence="1">
    <location>
        <begin position="1"/>
        <end position="68"/>
    </location>
</feature>
<feature type="compositionally biased region" description="Polar residues" evidence="1">
    <location>
        <begin position="53"/>
        <end position="68"/>
    </location>
</feature>
<dbReference type="EMBL" id="DS268415">
    <property type="protein sequence ID" value="EFP10953.1"/>
    <property type="molecule type" value="Genomic_DNA"/>
</dbReference>
<accession>E3LU46</accession>
<feature type="region of interest" description="Disordered" evidence="1">
    <location>
        <begin position="89"/>
        <end position="114"/>
    </location>
</feature>
<dbReference type="Proteomes" id="UP000008281">
    <property type="component" value="Unassembled WGS sequence"/>
</dbReference>
<feature type="compositionally biased region" description="Polar residues" evidence="1">
    <location>
        <begin position="1"/>
        <end position="41"/>
    </location>
</feature>
<dbReference type="AlphaFoldDB" id="E3LU46"/>